<gene>
    <name evidence="2" type="ORF">PL921430018</name>
</gene>
<sequence length="142" mass="15909">MPNMTKASGKMTLTIDKTVYSNLLAEVTPQVIETEEEYDRILAIVERLTFAKTRTPEERALLKLLVQLVETYESEQYPIDESTPYEILQHLMEMSGTCESDLVGAIGSSDVVSEVVNGKRSISKVQAKALADYFQVSINLFI</sequence>
<dbReference type="GO" id="GO:0006355">
    <property type="term" value="P:regulation of DNA-templated transcription"/>
    <property type="evidence" value="ECO:0007669"/>
    <property type="project" value="InterPro"/>
</dbReference>
<dbReference type="PANTHER" id="PTHR40455">
    <property type="entry name" value="ANTITOXIN HIGA"/>
    <property type="match status" value="1"/>
</dbReference>
<dbReference type="GO" id="GO:0001046">
    <property type="term" value="F:core promoter sequence-specific DNA binding"/>
    <property type="evidence" value="ECO:0007669"/>
    <property type="project" value="TreeGrafter"/>
</dbReference>
<dbReference type="InterPro" id="IPR001387">
    <property type="entry name" value="Cro/C1-type_HTH"/>
</dbReference>
<dbReference type="EMBL" id="CZDF01000133">
    <property type="protein sequence ID" value="CUR31879.1"/>
    <property type="molecule type" value="Genomic_DNA"/>
</dbReference>
<evidence type="ECO:0000259" key="1">
    <source>
        <dbReference type="PROSITE" id="PS50943"/>
    </source>
</evidence>
<dbReference type="STRING" id="671072.PL921430018"/>
<dbReference type="InterPro" id="IPR010982">
    <property type="entry name" value="Lambda_DNA-bd_dom_sf"/>
</dbReference>
<dbReference type="AlphaFoldDB" id="A0A1J1LH86"/>
<name>A0A1J1LH86_9CYAN</name>
<dbReference type="PANTHER" id="PTHR40455:SF1">
    <property type="entry name" value="ANTITOXIN HIGA"/>
    <property type="match status" value="1"/>
</dbReference>
<accession>A0A1J1LH86</accession>
<evidence type="ECO:0000313" key="3">
    <source>
        <dbReference type="Proteomes" id="UP000184315"/>
    </source>
</evidence>
<feature type="domain" description="HTH cro/C1-type" evidence="1">
    <location>
        <begin position="112"/>
        <end position="141"/>
    </location>
</feature>
<dbReference type="InterPro" id="IPR039060">
    <property type="entry name" value="Antitox_HigA"/>
</dbReference>
<dbReference type="Gene3D" id="1.10.260.40">
    <property type="entry name" value="lambda repressor-like DNA-binding domains"/>
    <property type="match status" value="1"/>
</dbReference>
<keyword evidence="3" id="KW-1185">Reference proteome</keyword>
<evidence type="ECO:0000313" key="2">
    <source>
        <dbReference type="EMBL" id="CUR31879.1"/>
    </source>
</evidence>
<dbReference type="Proteomes" id="UP000184315">
    <property type="component" value="Unassembled WGS sequence"/>
</dbReference>
<protein>
    <submittedName>
        <fullName evidence="2">Putative transcription regulator with HTH domain</fullName>
    </submittedName>
</protein>
<dbReference type="PROSITE" id="PS50943">
    <property type="entry name" value="HTH_CROC1"/>
    <property type="match status" value="1"/>
</dbReference>
<proteinExistence type="predicted"/>
<reference evidence="3" key="1">
    <citation type="submission" date="2015-10" db="EMBL/GenBank/DDBJ databases">
        <authorList>
            <person name="Regsiter A."/>
            <person name="william w."/>
        </authorList>
    </citation>
    <scope>NUCLEOTIDE SEQUENCE [LARGE SCALE GENOMIC DNA]</scope>
</reference>
<organism evidence="2 3">
    <name type="scientific">Planktothrix tepida PCC 9214</name>
    <dbReference type="NCBI Taxonomy" id="671072"/>
    <lineage>
        <taxon>Bacteria</taxon>
        <taxon>Bacillati</taxon>
        <taxon>Cyanobacteriota</taxon>
        <taxon>Cyanophyceae</taxon>
        <taxon>Oscillatoriophycideae</taxon>
        <taxon>Oscillatoriales</taxon>
        <taxon>Microcoleaceae</taxon>
        <taxon>Planktothrix</taxon>
    </lineage>
</organism>